<dbReference type="Pfam" id="PF00248">
    <property type="entry name" value="Aldo_ket_red"/>
    <property type="match status" value="1"/>
</dbReference>
<keyword evidence="1" id="KW-0560">Oxidoreductase</keyword>
<accession>A0ABQ5YGS2</accession>
<dbReference type="InterPro" id="IPR020471">
    <property type="entry name" value="AKR"/>
</dbReference>
<evidence type="ECO:0000313" key="4">
    <source>
        <dbReference type="Proteomes" id="UP001156706"/>
    </source>
</evidence>
<sequence>MRYQPLGSSQLQVSALCLGTMTFGEQNTEAEAHAQLDLAYERGINFIDVAEMYPVPARAETQGLSERYLGTWLARQPRDKLIIATKVAGPGRGLQWLRSPLRCDGPQIQQAVEASLQRLRTDYIDLYQLHWPARSVPLFGASQYEPADERHQPSLHEQLTALGRLVEQGKVRYVGLSNETPWGVCQFIKLAEQHGLPRVASVQNAFSLVNRSFEQGLAEVCHREHVGLLAYSALAFGHLSGKYLDDPQAAGRITRFPAFGQRYGKEQLPPAIAAYVALAREHGLKPAQMALAWAQHRWYVSSTIIGATQLGQLAENLDSTELVLPQAVLDGIEAIHRRYPNPAP</sequence>
<name>A0ABQ5YGS2_9NEIS</name>
<keyword evidence="4" id="KW-1185">Reference proteome</keyword>
<reference evidence="4" key="1">
    <citation type="journal article" date="2019" name="Int. J. Syst. Evol. Microbiol.">
        <title>The Global Catalogue of Microorganisms (GCM) 10K type strain sequencing project: providing services to taxonomists for standard genome sequencing and annotation.</title>
        <authorList>
            <consortium name="The Broad Institute Genomics Platform"/>
            <consortium name="The Broad Institute Genome Sequencing Center for Infectious Disease"/>
            <person name="Wu L."/>
            <person name="Ma J."/>
        </authorList>
    </citation>
    <scope>NUCLEOTIDE SEQUENCE [LARGE SCALE GENOMIC DNA]</scope>
    <source>
        <strain evidence="4">NBRC 110044</strain>
    </source>
</reference>
<feature type="domain" description="NADP-dependent oxidoreductase" evidence="2">
    <location>
        <begin position="16"/>
        <end position="335"/>
    </location>
</feature>
<gene>
    <name evidence="3" type="primary">tas</name>
    <name evidence="3" type="ORF">GCM10007907_29950</name>
</gene>
<dbReference type="PANTHER" id="PTHR43364">
    <property type="entry name" value="NADH-SPECIFIC METHYLGLYOXAL REDUCTASE-RELATED"/>
    <property type="match status" value="1"/>
</dbReference>
<proteinExistence type="predicted"/>
<protein>
    <submittedName>
        <fullName evidence="3">NADP(H)-dependent aldo-keto reductase</fullName>
    </submittedName>
</protein>
<evidence type="ECO:0000313" key="3">
    <source>
        <dbReference type="EMBL" id="GLR14205.1"/>
    </source>
</evidence>
<dbReference type="PANTHER" id="PTHR43364:SF4">
    <property type="entry name" value="NAD(P)-LINKED OXIDOREDUCTASE SUPERFAMILY PROTEIN"/>
    <property type="match status" value="1"/>
</dbReference>
<dbReference type="SUPFAM" id="SSF51430">
    <property type="entry name" value="NAD(P)-linked oxidoreductase"/>
    <property type="match status" value="1"/>
</dbReference>
<evidence type="ECO:0000256" key="1">
    <source>
        <dbReference type="ARBA" id="ARBA00023002"/>
    </source>
</evidence>
<dbReference type="InterPro" id="IPR023210">
    <property type="entry name" value="NADP_OxRdtase_dom"/>
</dbReference>
<dbReference type="Gene3D" id="3.20.20.100">
    <property type="entry name" value="NADP-dependent oxidoreductase domain"/>
    <property type="match status" value="1"/>
</dbReference>
<dbReference type="CDD" id="cd19094">
    <property type="entry name" value="AKR_Tas-like"/>
    <property type="match status" value="1"/>
</dbReference>
<organism evidence="3 4">
    <name type="scientific">Chitinimonas prasina</name>
    <dbReference type="NCBI Taxonomy" id="1434937"/>
    <lineage>
        <taxon>Bacteria</taxon>
        <taxon>Pseudomonadati</taxon>
        <taxon>Pseudomonadota</taxon>
        <taxon>Betaproteobacteria</taxon>
        <taxon>Neisseriales</taxon>
        <taxon>Chitinibacteraceae</taxon>
        <taxon>Chitinimonas</taxon>
    </lineage>
</organism>
<dbReference type="EMBL" id="BSOG01000003">
    <property type="protein sequence ID" value="GLR14205.1"/>
    <property type="molecule type" value="Genomic_DNA"/>
</dbReference>
<dbReference type="RefSeq" id="WP_284197280.1">
    <property type="nucleotide sequence ID" value="NZ_BSOG01000003.1"/>
</dbReference>
<dbReference type="Proteomes" id="UP001156706">
    <property type="component" value="Unassembled WGS sequence"/>
</dbReference>
<evidence type="ECO:0000259" key="2">
    <source>
        <dbReference type="Pfam" id="PF00248"/>
    </source>
</evidence>
<comment type="caution">
    <text evidence="3">The sequence shown here is derived from an EMBL/GenBank/DDBJ whole genome shotgun (WGS) entry which is preliminary data.</text>
</comment>
<dbReference type="InterPro" id="IPR050523">
    <property type="entry name" value="AKR_Detox_Biosynth"/>
</dbReference>
<dbReference type="NCBIfam" id="NF007912">
    <property type="entry name" value="PRK10625.1"/>
    <property type="match status" value="1"/>
</dbReference>
<dbReference type="PRINTS" id="PR00069">
    <property type="entry name" value="ALDKETRDTASE"/>
</dbReference>
<dbReference type="InterPro" id="IPR036812">
    <property type="entry name" value="NAD(P)_OxRdtase_dom_sf"/>
</dbReference>